<dbReference type="EMBL" id="JACIEU010000031">
    <property type="protein sequence ID" value="MBB4151148.1"/>
    <property type="molecule type" value="Genomic_DNA"/>
</dbReference>
<organism evidence="1 2">
    <name type="scientific">Sphingobium scionense</name>
    <dbReference type="NCBI Taxonomy" id="1404341"/>
    <lineage>
        <taxon>Bacteria</taxon>
        <taxon>Pseudomonadati</taxon>
        <taxon>Pseudomonadota</taxon>
        <taxon>Alphaproteobacteria</taxon>
        <taxon>Sphingomonadales</taxon>
        <taxon>Sphingomonadaceae</taxon>
        <taxon>Sphingobium</taxon>
    </lineage>
</organism>
<dbReference type="RefSeq" id="WP_246428424.1">
    <property type="nucleotide sequence ID" value="NZ_JACIEU010000031.1"/>
</dbReference>
<accession>A0A7W6LWQ0</accession>
<dbReference type="AlphaFoldDB" id="A0A7W6LWQ0"/>
<evidence type="ECO:0000313" key="1">
    <source>
        <dbReference type="EMBL" id="MBB4151148.1"/>
    </source>
</evidence>
<gene>
    <name evidence="1" type="ORF">GGQ90_004960</name>
</gene>
<evidence type="ECO:0000313" key="2">
    <source>
        <dbReference type="Proteomes" id="UP000590524"/>
    </source>
</evidence>
<sequence length="235" mass="25787">MPTTIRAIRLFRRFSMAEHHVQGSFAFTCTAAESALIEEAWQHAADLLGNFTPGEPSAEFLAAFMPTDLGNPFNGLLGLFDDPAFPDFGAEIEIEGSVDCVVSIYGTTDFQPGPIAELIRHCCQESLKVKPVGFDWSYSCSRPLRDSFGGGWCAIFADHVEFETTQQQLARRLAIFAIAPVRDPPDPWIDDPDHPSVDWIAEVLNGDTRLGYLDWTLARIEAGDSADALTVPPPA</sequence>
<comment type="caution">
    <text evidence="1">The sequence shown here is derived from an EMBL/GenBank/DDBJ whole genome shotgun (WGS) entry which is preliminary data.</text>
</comment>
<protein>
    <submittedName>
        <fullName evidence="1">Uncharacterized protein</fullName>
    </submittedName>
</protein>
<keyword evidence="2" id="KW-1185">Reference proteome</keyword>
<dbReference type="Proteomes" id="UP000590524">
    <property type="component" value="Unassembled WGS sequence"/>
</dbReference>
<name>A0A7W6LWQ0_9SPHN</name>
<reference evidence="1 2" key="1">
    <citation type="submission" date="2020-08" db="EMBL/GenBank/DDBJ databases">
        <title>Genomic Encyclopedia of Type Strains, Phase IV (KMG-IV): sequencing the most valuable type-strain genomes for metagenomic binning, comparative biology and taxonomic classification.</title>
        <authorList>
            <person name="Goeker M."/>
        </authorList>
    </citation>
    <scope>NUCLEOTIDE SEQUENCE [LARGE SCALE GENOMIC DNA]</scope>
    <source>
        <strain evidence="1 2">DSM 19371</strain>
    </source>
</reference>
<proteinExistence type="predicted"/>